<sequence>MTMFEAEHPVGKPTDRGELRLSGLQEALSQALEREGGDLLTIYLGALYVLQQIDNPDRLALASHNFRELMDNILRVRADVREVTVSLTPKVMNLRDDWHRAAKETSCLNGDGNWMGEIDKHLNGFLRKVADFFKWFDDHRPRRAKEIAGMLQGFDPASIPLPDVLEKLNVNIWEEIRTFFLRVLHHGRKVDEDEFMR</sequence>
<protein>
    <submittedName>
        <fullName evidence="1">Uncharacterized protein</fullName>
    </submittedName>
</protein>
<name>X0WYI6_9ZZZZ</name>
<evidence type="ECO:0000313" key="1">
    <source>
        <dbReference type="EMBL" id="GAG29473.1"/>
    </source>
</evidence>
<gene>
    <name evidence="1" type="ORF">S01H1_68049</name>
</gene>
<dbReference type="EMBL" id="BARS01045110">
    <property type="protein sequence ID" value="GAG29473.1"/>
    <property type="molecule type" value="Genomic_DNA"/>
</dbReference>
<comment type="caution">
    <text evidence="1">The sequence shown here is derived from an EMBL/GenBank/DDBJ whole genome shotgun (WGS) entry which is preliminary data.</text>
</comment>
<proteinExistence type="predicted"/>
<feature type="non-terminal residue" evidence="1">
    <location>
        <position position="197"/>
    </location>
</feature>
<dbReference type="AlphaFoldDB" id="X0WYI6"/>
<reference evidence="1" key="1">
    <citation type="journal article" date="2014" name="Front. Microbiol.">
        <title>High frequency of phylogenetically diverse reductive dehalogenase-homologous genes in deep subseafloor sedimentary metagenomes.</title>
        <authorList>
            <person name="Kawai M."/>
            <person name="Futagami T."/>
            <person name="Toyoda A."/>
            <person name="Takaki Y."/>
            <person name="Nishi S."/>
            <person name="Hori S."/>
            <person name="Arai W."/>
            <person name="Tsubouchi T."/>
            <person name="Morono Y."/>
            <person name="Uchiyama I."/>
            <person name="Ito T."/>
            <person name="Fujiyama A."/>
            <person name="Inagaki F."/>
            <person name="Takami H."/>
        </authorList>
    </citation>
    <scope>NUCLEOTIDE SEQUENCE</scope>
    <source>
        <strain evidence="1">Expedition CK06-06</strain>
    </source>
</reference>
<organism evidence="1">
    <name type="scientific">marine sediment metagenome</name>
    <dbReference type="NCBI Taxonomy" id="412755"/>
    <lineage>
        <taxon>unclassified sequences</taxon>
        <taxon>metagenomes</taxon>
        <taxon>ecological metagenomes</taxon>
    </lineage>
</organism>
<accession>X0WYI6</accession>